<dbReference type="GO" id="GO:0005737">
    <property type="term" value="C:cytoplasm"/>
    <property type="evidence" value="ECO:0007669"/>
    <property type="project" value="UniProtKB-SubCell"/>
</dbReference>
<evidence type="ECO:0000256" key="1">
    <source>
        <dbReference type="ARBA" id="ARBA00004496"/>
    </source>
</evidence>
<dbReference type="PANTHER" id="PTHR22706:SF1">
    <property type="entry name" value="ASSEMBLY FACTOR FOR SPINDLE MICROTUBULES"/>
    <property type="match status" value="1"/>
</dbReference>
<evidence type="ECO:0000256" key="3">
    <source>
        <dbReference type="ARBA" id="ARBA00022737"/>
    </source>
</evidence>
<dbReference type="AlphaFoldDB" id="A0AAU9LXZ0"/>
<dbReference type="GO" id="GO:0000278">
    <property type="term" value="P:mitotic cell cycle"/>
    <property type="evidence" value="ECO:0007669"/>
    <property type="project" value="TreeGrafter"/>
</dbReference>
<evidence type="ECO:0000256" key="2">
    <source>
        <dbReference type="ARBA" id="ARBA00022490"/>
    </source>
</evidence>
<evidence type="ECO:0008006" key="8">
    <source>
        <dbReference type="Google" id="ProtNLM"/>
    </source>
</evidence>
<keyword evidence="7" id="KW-1185">Reference proteome</keyword>
<comment type="caution">
    <text evidence="6">The sequence shown here is derived from an EMBL/GenBank/DDBJ whole genome shotgun (WGS) entry which is preliminary data.</text>
</comment>
<dbReference type="GO" id="GO:0000922">
    <property type="term" value="C:spindle pole"/>
    <property type="evidence" value="ECO:0007669"/>
    <property type="project" value="TreeGrafter"/>
</dbReference>
<keyword evidence="2" id="KW-0963">Cytoplasm</keyword>
<feature type="coiled-coil region" evidence="5">
    <location>
        <begin position="222"/>
        <end position="256"/>
    </location>
</feature>
<keyword evidence="4" id="KW-0112">Calmodulin-binding</keyword>
<protein>
    <recommendedName>
        <fullName evidence="8">Myosin motor domain-containing protein</fullName>
    </recommendedName>
</protein>
<evidence type="ECO:0000313" key="7">
    <source>
        <dbReference type="Proteomes" id="UP001157418"/>
    </source>
</evidence>
<organism evidence="6 7">
    <name type="scientific">Lactuca virosa</name>
    <dbReference type="NCBI Taxonomy" id="75947"/>
    <lineage>
        <taxon>Eukaryota</taxon>
        <taxon>Viridiplantae</taxon>
        <taxon>Streptophyta</taxon>
        <taxon>Embryophyta</taxon>
        <taxon>Tracheophyta</taxon>
        <taxon>Spermatophyta</taxon>
        <taxon>Magnoliopsida</taxon>
        <taxon>eudicotyledons</taxon>
        <taxon>Gunneridae</taxon>
        <taxon>Pentapetalae</taxon>
        <taxon>asterids</taxon>
        <taxon>campanulids</taxon>
        <taxon>Asterales</taxon>
        <taxon>Asteraceae</taxon>
        <taxon>Cichorioideae</taxon>
        <taxon>Cichorieae</taxon>
        <taxon>Lactucinae</taxon>
        <taxon>Lactuca</taxon>
    </lineage>
</organism>
<dbReference type="PANTHER" id="PTHR22706">
    <property type="entry name" value="ASSEMBLY FACTOR FOR SPINDLE MICROTUBULES"/>
    <property type="match status" value="1"/>
</dbReference>
<reference evidence="6 7" key="1">
    <citation type="submission" date="2022-01" db="EMBL/GenBank/DDBJ databases">
        <authorList>
            <person name="Xiong W."/>
            <person name="Schranz E."/>
        </authorList>
    </citation>
    <scope>NUCLEOTIDE SEQUENCE [LARGE SCALE GENOMIC DNA]</scope>
</reference>
<accession>A0AAU9LXZ0</accession>
<evidence type="ECO:0000256" key="5">
    <source>
        <dbReference type="SAM" id="Coils"/>
    </source>
</evidence>
<dbReference type="Proteomes" id="UP001157418">
    <property type="component" value="Unassembled WGS sequence"/>
</dbReference>
<proteinExistence type="predicted"/>
<keyword evidence="5" id="KW-0175">Coiled coil</keyword>
<evidence type="ECO:0000313" key="6">
    <source>
        <dbReference type="EMBL" id="CAH1417288.1"/>
    </source>
</evidence>
<comment type="subcellular location">
    <subcellularLocation>
        <location evidence="1">Cytoplasm</location>
    </subcellularLocation>
</comment>
<gene>
    <name evidence="6" type="ORF">LVIROSA_LOCUS4983</name>
</gene>
<dbReference type="GO" id="GO:0051295">
    <property type="term" value="P:establishment of meiotic spindle localization"/>
    <property type="evidence" value="ECO:0007669"/>
    <property type="project" value="TreeGrafter"/>
</dbReference>
<dbReference type="GO" id="GO:0007051">
    <property type="term" value="P:spindle organization"/>
    <property type="evidence" value="ECO:0007669"/>
    <property type="project" value="TreeGrafter"/>
</dbReference>
<dbReference type="SMART" id="SM00015">
    <property type="entry name" value="IQ"/>
    <property type="match status" value="4"/>
</dbReference>
<dbReference type="Gene3D" id="1.20.5.190">
    <property type="match status" value="2"/>
</dbReference>
<dbReference type="InterPro" id="IPR000048">
    <property type="entry name" value="IQ_motif_EF-hand-BS"/>
</dbReference>
<dbReference type="EMBL" id="CAKMRJ010000002">
    <property type="protein sequence ID" value="CAH1417288.1"/>
    <property type="molecule type" value="Genomic_DNA"/>
</dbReference>
<evidence type="ECO:0000256" key="4">
    <source>
        <dbReference type="ARBA" id="ARBA00022860"/>
    </source>
</evidence>
<dbReference type="Pfam" id="PF00612">
    <property type="entry name" value="IQ"/>
    <property type="match status" value="4"/>
</dbReference>
<sequence>MYKNDEKSPLINISLTLLPLSDSKHKEGEYRFKMSRGSYLRLGIKLLSKHSSLAAIWGTFCFSNPLAIQHPPIDMSSNQNASASIGLIEQKCKIRKLEDTRNRTLNGILHVQSCFRGHKARQYLKELKRGIFTLQSYVRGEKTRKEFGVLLQRHRAAVVIQKQIKSKVSKKRFEDIHGATVVLQAVIRGWLVRRSSGDIALLQFGSGKGNESDEVVVKSSYLAELQRRILKAEAGLREKEEENDILYQRLQQYESRW</sequence>
<keyword evidence="3" id="KW-0677">Repeat</keyword>
<dbReference type="InterPro" id="IPR051185">
    <property type="entry name" value="ASPM"/>
</dbReference>
<dbReference type="PROSITE" id="PS50096">
    <property type="entry name" value="IQ"/>
    <property type="match status" value="3"/>
</dbReference>
<name>A0AAU9LXZ0_9ASTR</name>
<dbReference type="GO" id="GO:0005516">
    <property type="term" value="F:calmodulin binding"/>
    <property type="evidence" value="ECO:0007669"/>
    <property type="project" value="UniProtKB-KW"/>
</dbReference>